<dbReference type="InterPro" id="IPR006091">
    <property type="entry name" value="Acyl-CoA_Oxase/DH_mid-dom"/>
</dbReference>
<dbReference type="Pfam" id="PF02771">
    <property type="entry name" value="Acyl-CoA_dh_N"/>
    <property type="match status" value="1"/>
</dbReference>
<proteinExistence type="inferred from homology"/>
<comment type="similarity">
    <text evidence="2">Belongs to the acyl-CoA dehydrogenase family.</text>
</comment>
<feature type="domain" description="Acyl-CoA oxidase/dehydrogenase middle" evidence="6">
    <location>
        <begin position="211"/>
        <end position="296"/>
    </location>
</feature>
<evidence type="ECO:0000313" key="8">
    <source>
        <dbReference type="EMBL" id="CAD7245784.1"/>
    </source>
</evidence>
<dbReference type="FunFam" id="2.40.110.10:FF:000002">
    <property type="entry name" value="Acyl-CoA dehydrogenase fadE12"/>
    <property type="match status" value="1"/>
</dbReference>
<dbReference type="EMBL" id="CAJPEV010000952">
    <property type="protein sequence ID" value="CAG0889730.1"/>
    <property type="molecule type" value="Genomic_DNA"/>
</dbReference>
<gene>
    <name evidence="8" type="ORF">DSTB1V02_LOCUS5650</name>
</gene>
<dbReference type="Gene3D" id="1.10.540.10">
    <property type="entry name" value="Acyl-CoA dehydrogenase/oxidase, N-terminal domain"/>
    <property type="match status" value="2"/>
</dbReference>
<dbReference type="InterPro" id="IPR009100">
    <property type="entry name" value="AcylCoA_DH/oxidase_NM_dom_sf"/>
</dbReference>
<evidence type="ECO:0000256" key="5">
    <source>
        <dbReference type="ARBA" id="ARBA00023002"/>
    </source>
</evidence>
<evidence type="ECO:0000256" key="3">
    <source>
        <dbReference type="ARBA" id="ARBA00022630"/>
    </source>
</evidence>
<evidence type="ECO:0000256" key="1">
    <source>
        <dbReference type="ARBA" id="ARBA00001974"/>
    </source>
</evidence>
<comment type="cofactor">
    <cofactor evidence="1">
        <name>FAD</name>
        <dbReference type="ChEBI" id="CHEBI:57692"/>
    </cofactor>
</comment>
<keyword evidence="5" id="KW-0560">Oxidoreductase</keyword>
<evidence type="ECO:0000259" key="7">
    <source>
        <dbReference type="Pfam" id="PF02771"/>
    </source>
</evidence>
<evidence type="ECO:0000256" key="2">
    <source>
        <dbReference type="ARBA" id="ARBA00009347"/>
    </source>
</evidence>
<protein>
    <recommendedName>
        <fullName evidence="10">Acyl-CoA dehydrogenase</fullName>
    </recommendedName>
</protein>
<dbReference type="SUPFAM" id="SSF56645">
    <property type="entry name" value="Acyl-CoA dehydrogenase NM domain-like"/>
    <property type="match status" value="1"/>
</dbReference>
<evidence type="ECO:0000313" key="9">
    <source>
        <dbReference type="Proteomes" id="UP000677054"/>
    </source>
</evidence>
<evidence type="ECO:0000256" key="4">
    <source>
        <dbReference type="ARBA" id="ARBA00022827"/>
    </source>
</evidence>
<dbReference type="InterPro" id="IPR006089">
    <property type="entry name" value="Acyl-CoA_DH_CS"/>
</dbReference>
<dbReference type="Gene3D" id="2.40.110.10">
    <property type="entry name" value="Butyryl-CoA Dehydrogenase, subunit A, domain 2"/>
    <property type="match status" value="1"/>
</dbReference>
<keyword evidence="3" id="KW-0285">Flavoprotein</keyword>
<dbReference type="Pfam" id="PF02770">
    <property type="entry name" value="Acyl-CoA_dh_M"/>
    <property type="match status" value="1"/>
</dbReference>
<dbReference type="PROSITE" id="PS00072">
    <property type="entry name" value="ACYL_COA_DH_1"/>
    <property type="match status" value="1"/>
</dbReference>
<sequence>MLSLTRSAISSVLNGSSRSSTLNRCLSASAIRWGKGEGSEKGRRATSQSETMLEIGTREIFNADHDIFRESVRRFFREEVLPKQEEWEERGDIGRETWERAGSLGLLGVSTPVQVGGHGGTFLDSAIVHEEQCVSSLSASTCKGKTHFIFTFAVPRSTFDRFSTDRSYVNSSGPGFPLHTDIVMPYITHYGTPEQIQRLIPDMMAGKRIGAIAMTEPGAGSDLQGIRTHAKKDGDDWILNGSKTFITNGWLADTIIVVAVTKPDAKSAAHGISLFVVEEGMLGFKKGRKLKKMGLTAQVREGKLKEMWFGAQVREMGGKKETIRD</sequence>
<dbReference type="GO" id="GO:0003995">
    <property type="term" value="F:acyl-CoA dehydrogenase activity"/>
    <property type="evidence" value="ECO:0007669"/>
    <property type="project" value="InterPro"/>
</dbReference>
<reference evidence="8" key="1">
    <citation type="submission" date="2020-11" db="EMBL/GenBank/DDBJ databases">
        <authorList>
            <person name="Tran Van P."/>
        </authorList>
    </citation>
    <scope>NUCLEOTIDE SEQUENCE</scope>
</reference>
<dbReference type="GO" id="GO:0050660">
    <property type="term" value="F:flavin adenine dinucleotide binding"/>
    <property type="evidence" value="ECO:0007669"/>
    <property type="project" value="InterPro"/>
</dbReference>
<keyword evidence="4" id="KW-0274">FAD</keyword>
<dbReference type="Proteomes" id="UP000677054">
    <property type="component" value="Unassembled WGS sequence"/>
</dbReference>
<dbReference type="EMBL" id="LR900469">
    <property type="protein sequence ID" value="CAD7245784.1"/>
    <property type="molecule type" value="Genomic_DNA"/>
</dbReference>
<dbReference type="InterPro" id="IPR046373">
    <property type="entry name" value="Acyl-CoA_Oxase/DH_mid-dom_sf"/>
</dbReference>
<name>A0A7R8X836_9CRUS</name>
<dbReference type="PANTHER" id="PTHR43884:SF12">
    <property type="entry name" value="ISOVALERYL-COA DEHYDROGENASE, MITOCHONDRIAL-RELATED"/>
    <property type="match status" value="1"/>
</dbReference>
<feature type="domain" description="Acyl-CoA dehydrogenase/oxidase N-terminal" evidence="7">
    <location>
        <begin position="63"/>
        <end position="139"/>
    </location>
</feature>
<organism evidence="8">
    <name type="scientific">Darwinula stevensoni</name>
    <dbReference type="NCBI Taxonomy" id="69355"/>
    <lineage>
        <taxon>Eukaryota</taxon>
        <taxon>Metazoa</taxon>
        <taxon>Ecdysozoa</taxon>
        <taxon>Arthropoda</taxon>
        <taxon>Crustacea</taxon>
        <taxon>Oligostraca</taxon>
        <taxon>Ostracoda</taxon>
        <taxon>Podocopa</taxon>
        <taxon>Podocopida</taxon>
        <taxon>Darwinulocopina</taxon>
        <taxon>Darwinuloidea</taxon>
        <taxon>Darwinulidae</taxon>
        <taxon>Darwinula</taxon>
    </lineage>
</organism>
<dbReference type="AlphaFoldDB" id="A0A7R8X836"/>
<evidence type="ECO:0000259" key="6">
    <source>
        <dbReference type="Pfam" id="PF02770"/>
    </source>
</evidence>
<accession>A0A7R8X836</accession>
<dbReference type="OrthoDB" id="10262177at2759"/>
<evidence type="ECO:0008006" key="10">
    <source>
        <dbReference type="Google" id="ProtNLM"/>
    </source>
</evidence>
<keyword evidence="9" id="KW-1185">Reference proteome</keyword>
<dbReference type="PANTHER" id="PTHR43884">
    <property type="entry name" value="ACYL-COA DEHYDROGENASE"/>
    <property type="match status" value="1"/>
</dbReference>
<dbReference type="InterPro" id="IPR037069">
    <property type="entry name" value="AcylCoA_DH/ox_N_sf"/>
</dbReference>
<dbReference type="InterPro" id="IPR013786">
    <property type="entry name" value="AcylCoA_DH/ox_N"/>
</dbReference>